<dbReference type="OrthoDB" id="1437849at2"/>
<accession>A0A3D8YGT3</accession>
<dbReference type="AlphaFoldDB" id="A0A3D8YGT3"/>
<evidence type="ECO:0000313" key="1">
    <source>
        <dbReference type="EMBL" id="REA63994.1"/>
    </source>
</evidence>
<organism evidence="1 2">
    <name type="scientific">Dyadobacter luteus</name>
    <dbReference type="NCBI Taxonomy" id="2259619"/>
    <lineage>
        <taxon>Bacteria</taxon>
        <taxon>Pseudomonadati</taxon>
        <taxon>Bacteroidota</taxon>
        <taxon>Cytophagia</taxon>
        <taxon>Cytophagales</taxon>
        <taxon>Spirosomataceae</taxon>
        <taxon>Dyadobacter</taxon>
    </lineage>
</organism>
<comment type="caution">
    <text evidence="1">The sequence shown here is derived from an EMBL/GenBank/DDBJ whole genome shotgun (WGS) entry which is preliminary data.</text>
</comment>
<reference evidence="1 2" key="1">
    <citation type="submission" date="2018-07" db="EMBL/GenBank/DDBJ databases">
        <title>Dyadobacter roseus sp. nov., isolated from rose rhizosphere soil.</title>
        <authorList>
            <person name="Chen L."/>
        </authorList>
    </citation>
    <scope>NUCLEOTIDE SEQUENCE [LARGE SCALE GENOMIC DNA]</scope>
    <source>
        <strain evidence="1 2">RS19</strain>
    </source>
</reference>
<gene>
    <name evidence="1" type="ORF">DSL64_00005</name>
</gene>
<dbReference type="Proteomes" id="UP000256373">
    <property type="component" value="Unassembled WGS sequence"/>
</dbReference>
<name>A0A3D8YGT3_9BACT</name>
<dbReference type="RefSeq" id="WP_147300305.1">
    <property type="nucleotide sequence ID" value="NZ_QNUL01000001.1"/>
</dbReference>
<dbReference type="EMBL" id="QNUL01000001">
    <property type="protein sequence ID" value="REA63994.1"/>
    <property type="molecule type" value="Genomic_DNA"/>
</dbReference>
<protein>
    <submittedName>
        <fullName evidence="1">Uncharacterized protein</fullName>
    </submittedName>
</protein>
<proteinExistence type="predicted"/>
<keyword evidence="2" id="KW-1185">Reference proteome</keyword>
<sequence length="209" mass="23712">MKNLLISTLVLIQMLGCKSNEQIPQQETRNIDALYQQFHGKYRIVSAVSNEEVDVNLDGKASTDLLTEIEELTIGSLTNPYSEIRIYKPSQLNPEASFLFTQAWPQQFVRMGNGKVWDGLEMIAYNPNYSFAYDMKVVVRKFDFSEDLKQLTVVPDNSEAPIFLQSSPKSVSVLDDGKIVVTADRKIYTSEGVKQITVTTTYERFTMTT</sequence>
<evidence type="ECO:0000313" key="2">
    <source>
        <dbReference type="Proteomes" id="UP000256373"/>
    </source>
</evidence>